<dbReference type="InterPro" id="IPR007809">
    <property type="entry name" value="FlgN-like"/>
</dbReference>
<comment type="function">
    <text evidence="1">Required for the efficient initiation of filament assembly.</text>
</comment>
<evidence type="ECO:0000313" key="4">
    <source>
        <dbReference type="EMBL" id="OHU95755.1"/>
    </source>
</evidence>
<proteinExistence type="inferred from homology"/>
<evidence type="ECO:0000256" key="2">
    <source>
        <dbReference type="ARBA" id="ARBA00007703"/>
    </source>
</evidence>
<dbReference type="GO" id="GO:0044780">
    <property type="term" value="P:bacterial-type flagellum assembly"/>
    <property type="evidence" value="ECO:0007669"/>
    <property type="project" value="InterPro"/>
</dbReference>
<name>A0A1S1N3S1_9GAMM</name>
<dbReference type="AlphaFoldDB" id="A0A1S1N3S1"/>
<gene>
    <name evidence="4" type="ORF">BIW53_07960</name>
</gene>
<dbReference type="InterPro" id="IPR036679">
    <property type="entry name" value="FlgN-like_sf"/>
</dbReference>
<dbReference type="SUPFAM" id="SSF140566">
    <property type="entry name" value="FlgN-like"/>
    <property type="match status" value="1"/>
</dbReference>
<keyword evidence="3" id="KW-1005">Bacterial flagellum biogenesis</keyword>
<keyword evidence="4" id="KW-0282">Flagellum</keyword>
<protein>
    <submittedName>
        <fullName evidence="4">Flagellar biogenesis protein</fullName>
    </submittedName>
</protein>
<reference evidence="4 5" key="1">
    <citation type="submission" date="2016-10" db="EMBL/GenBank/DDBJ databases">
        <title>Pseudoalteromonas amylolytica sp. nov., isolated from the surface seawater.</title>
        <authorList>
            <person name="Wu Y.-H."/>
            <person name="Cheng H."/>
            <person name="Jin X.-B."/>
            <person name="Wang C.-S."/>
            <person name="Xu X.-W."/>
        </authorList>
    </citation>
    <scope>NUCLEOTIDE SEQUENCE [LARGE SCALE GENOMIC DNA]</scope>
    <source>
        <strain evidence="4 5">JCM 12483</strain>
    </source>
</reference>
<dbReference type="Gene3D" id="1.20.58.300">
    <property type="entry name" value="FlgN-like"/>
    <property type="match status" value="1"/>
</dbReference>
<evidence type="ECO:0000256" key="3">
    <source>
        <dbReference type="ARBA" id="ARBA00022795"/>
    </source>
</evidence>
<sequence>MDDQLSLCLHKLEKQLTHLTTLTQLLDSELNALAAKKGDGLKELAREKLLLLNTIQKLDKELSGFDGGLFQQPEAKNVTTKIETLLHECKHKNEVNAHAAHLAHLSVRELKDILIGVPSSVTYGQDGAVVSRNDELVKNLKA</sequence>
<dbReference type="EMBL" id="MNAN01000028">
    <property type="protein sequence ID" value="OHU95755.1"/>
    <property type="molecule type" value="Genomic_DNA"/>
</dbReference>
<dbReference type="RefSeq" id="WP_070991329.1">
    <property type="nucleotide sequence ID" value="NZ_CBCSHD010000001.1"/>
</dbReference>
<evidence type="ECO:0000256" key="1">
    <source>
        <dbReference type="ARBA" id="ARBA00002397"/>
    </source>
</evidence>
<dbReference type="OrthoDB" id="6313931at2"/>
<dbReference type="Proteomes" id="UP000180253">
    <property type="component" value="Unassembled WGS sequence"/>
</dbReference>
<keyword evidence="4" id="KW-0969">Cilium</keyword>
<organism evidence="4 5">
    <name type="scientific">Pseudoalteromonas byunsanensis</name>
    <dbReference type="NCBI Taxonomy" id="327939"/>
    <lineage>
        <taxon>Bacteria</taxon>
        <taxon>Pseudomonadati</taxon>
        <taxon>Pseudomonadota</taxon>
        <taxon>Gammaproteobacteria</taxon>
        <taxon>Alteromonadales</taxon>
        <taxon>Pseudoalteromonadaceae</taxon>
        <taxon>Pseudoalteromonas</taxon>
    </lineage>
</organism>
<evidence type="ECO:0000313" key="5">
    <source>
        <dbReference type="Proteomes" id="UP000180253"/>
    </source>
</evidence>
<accession>A0A1S1N3S1</accession>
<keyword evidence="5" id="KW-1185">Reference proteome</keyword>
<comment type="caution">
    <text evidence="4">The sequence shown here is derived from an EMBL/GenBank/DDBJ whole genome shotgun (WGS) entry which is preliminary data.</text>
</comment>
<dbReference type="Pfam" id="PF05130">
    <property type="entry name" value="FlgN"/>
    <property type="match status" value="1"/>
</dbReference>
<dbReference type="STRING" id="327939.BIW53_07960"/>
<comment type="similarity">
    <text evidence="2">Belongs to the FlgN family.</text>
</comment>
<keyword evidence="4" id="KW-0966">Cell projection</keyword>